<feature type="transmembrane region" description="Helical" evidence="1">
    <location>
        <begin position="34"/>
        <end position="57"/>
    </location>
</feature>
<sequence length="184" mass="18064">MAPAIRLWLAFSALGAGLIHLAVGAGAPFPLSVLLVGFGIAEIGWGVAALSTGRLVVQRVALGATLVPVAVWAATATLGSGLGVTAASTGLPLFPMFVASAFNVFLAVSLALIARTSSDGAATVTQAPASGWKFMTALVLGGLIFSGLTTPALAATNAGLYATPHGSHSVPGVEVPAGGSHDGH</sequence>
<keyword evidence="1" id="KW-0472">Membrane</keyword>
<proteinExistence type="predicted"/>
<protein>
    <submittedName>
        <fullName evidence="2">Uncharacterized protein</fullName>
    </submittedName>
</protein>
<evidence type="ECO:0000313" key="2">
    <source>
        <dbReference type="EMBL" id="MBB5643128.1"/>
    </source>
</evidence>
<dbReference type="RefSeq" id="WP_052542330.1">
    <property type="nucleotide sequence ID" value="NZ_JACHBQ010000001.1"/>
</dbReference>
<dbReference type="EMBL" id="JACHBQ010000001">
    <property type="protein sequence ID" value="MBB5643128.1"/>
    <property type="molecule type" value="Genomic_DNA"/>
</dbReference>
<reference evidence="2 3" key="1">
    <citation type="submission" date="2020-08" db="EMBL/GenBank/DDBJ databases">
        <title>Sequencing the genomes of 1000 actinobacteria strains.</title>
        <authorList>
            <person name="Klenk H.-P."/>
        </authorList>
    </citation>
    <scope>NUCLEOTIDE SEQUENCE [LARGE SCALE GENOMIC DNA]</scope>
    <source>
        <strain evidence="2 3">DSM 21065</strain>
    </source>
</reference>
<dbReference type="OrthoDB" id="5124600at2"/>
<gene>
    <name evidence="2" type="ORF">BJ997_003676</name>
</gene>
<evidence type="ECO:0000256" key="1">
    <source>
        <dbReference type="SAM" id="Phobius"/>
    </source>
</evidence>
<dbReference type="Proteomes" id="UP000561726">
    <property type="component" value="Unassembled WGS sequence"/>
</dbReference>
<accession>A0A7W8ZZK5</accession>
<keyword evidence="1" id="KW-0812">Transmembrane</keyword>
<organism evidence="2 3">
    <name type="scientific">Cryobacterium roopkundense</name>
    <dbReference type="NCBI Taxonomy" id="1001240"/>
    <lineage>
        <taxon>Bacteria</taxon>
        <taxon>Bacillati</taxon>
        <taxon>Actinomycetota</taxon>
        <taxon>Actinomycetes</taxon>
        <taxon>Micrococcales</taxon>
        <taxon>Microbacteriaceae</taxon>
        <taxon>Cryobacterium</taxon>
    </lineage>
</organism>
<keyword evidence="1" id="KW-1133">Transmembrane helix</keyword>
<evidence type="ECO:0000313" key="3">
    <source>
        <dbReference type="Proteomes" id="UP000561726"/>
    </source>
</evidence>
<dbReference type="AlphaFoldDB" id="A0A7W8ZZK5"/>
<comment type="caution">
    <text evidence="2">The sequence shown here is derived from an EMBL/GenBank/DDBJ whole genome shotgun (WGS) entry which is preliminary data.</text>
</comment>
<feature type="transmembrane region" description="Helical" evidence="1">
    <location>
        <begin position="69"/>
        <end position="87"/>
    </location>
</feature>
<feature type="transmembrane region" description="Helical" evidence="1">
    <location>
        <begin position="134"/>
        <end position="154"/>
    </location>
</feature>
<feature type="transmembrane region" description="Helical" evidence="1">
    <location>
        <begin position="93"/>
        <end position="113"/>
    </location>
</feature>
<name>A0A7W8ZZK5_9MICO</name>